<gene>
    <name evidence="3" type="ORF">AOC33_02900</name>
</gene>
<evidence type="ECO:0000313" key="3">
    <source>
        <dbReference type="EMBL" id="OXL16050.1"/>
    </source>
</evidence>
<dbReference type="RefSeq" id="WP_089515078.1">
    <property type="nucleotide sequence ID" value="NZ_NJGG01000001.1"/>
</dbReference>
<evidence type="ECO:0000259" key="1">
    <source>
        <dbReference type="PROSITE" id="PS50404"/>
    </source>
</evidence>
<dbReference type="InterPro" id="IPR040079">
    <property type="entry name" value="Glutathione_S-Trfase"/>
</dbReference>
<dbReference type="InterPro" id="IPR010987">
    <property type="entry name" value="Glutathione-S-Trfase_C-like"/>
</dbReference>
<dbReference type="PROSITE" id="PS50404">
    <property type="entry name" value="GST_NTER"/>
    <property type="match status" value="1"/>
</dbReference>
<dbReference type="Gene3D" id="1.20.1050.10">
    <property type="match status" value="1"/>
</dbReference>
<dbReference type="NCBIfam" id="NF007831">
    <property type="entry name" value="PRK10542.1"/>
    <property type="match status" value="1"/>
</dbReference>
<dbReference type="EMBL" id="NJGG01000001">
    <property type="protein sequence ID" value="OXL16050.1"/>
    <property type="molecule type" value="Genomic_DNA"/>
</dbReference>
<sequence length="201" mass="21666">MKLYYTPGACSLAVHITLCETGLSFEKESVDLATKKTASGADFSAINAKGYIPALQLDSGELLTEGPAINQYLADLVPEKKLAPANGTLDRVRVQSWLTFIGTELHKSFTPLFHPSADDVKAQAKANIAKRLTYVNQELSGKSYLVGDQFSIADAYLFTVIGWMGFLAMPTDAYPHIQALVAKVAARPAVQAAMKAEGLIK</sequence>
<feature type="domain" description="GST C-terminal" evidence="2">
    <location>
        <begin position="87"/>
        <end position="201"/>
    </location>
</feature>
<dbReference type="InterPro" id="IPR036282">
    <property type="entry name" value="Glutathione-S-Trfase_C_sf"/>
</dbReference>
<dbReference type="InterPro" id="IPR004045">
    <property type="entry name" value="Glutathione_S-Trfase_N"/>
</dbReference>
<dbReference type="InterPro" id="IPR036249">
    <property type="entry name" value="Thioredoxin-like_sf"/>
</dbReference>
<dbReference type="Pfam" id="PF00043">
    <property type="entry name" value="GST_C"/>
    <property type="match status" value="1"/>
</dbReference>
<dbReference type="Proteomes" id="UP000215188">
    <property type="component" value="Unassembled WGS sequence"/>
</dbReference>
<dbReference type="GO" id="GO:0016740">
    <property type="term" value="F:transferase activity"/>
    <property type="evidence" value="ECO:0007669"/>
    <property type="project" value="UniProtKB-KW"/>
</dbReference>
<dbReference type="PANTHER" id="PTHR44051:SF8">
    <property type="entry name" value="GLUTATHIONE S-TRANSFERASE GSTA"/>
    <property type="match status" value="1"/>
</dbReference>
<dbReference type="SFLD" id="SFLDS00019">
    <property type="entry name" value="Glutathione_Transferase_(cytos"/>
    <property type="match status" value="1"/>
</dbReference>
<evidence type="ECO:0000313" key="4">
    <source>
        <dbReference type="Proteomes" id="UP000215188"/>
    </source>
</evidence>
<dbReference type="SUPFAM" id="SSF47616">
    <property type="entry name" value="GST C-terminal domain-like"/>
    <property type="match status" value="1"/>
</dbReference>
<proteinExistence type="predicted"/>
<dbReference type="CDD" id="cd03188">
    <property type="entry name" value="GST_C_Beta"/>
    <property type="match status" value="1"/>
</dbReference>
<dbReference type="SUPFAM" id="SSF52833">
    <property type="entry name" value="Thioredoxin-like"/>
    <property type="match status" value="1"/>
</dbReference>
<dbReference type="InterPro" id="IPR004046">
    <property type="entry name" value="GST_C"/>
</dbReference>
<reference evidence="3 4" key="1">
    <citation type="submission" date="2017-06" db="EMBL/GenBank/DDBJ databases">
        <title>Reclassification of a Polynucleobacter cosmopolitanus strain isolated from tropical Lake Victoria as Polynucleobacter victoriensis comb. nov.</title>
        <authorList>
            <person name="Hahn M.W."/>
        </authorList>
    </citation>
    <scope>NUCLEOTIDE SEQUENCE [LARGE SCALE GENOMIC DNA]</scope>
    <source>
        <strain evidence="3 4">MWH-MoIso2</strain>
    </source>
</reference>
<keyword evidence="3" id="KW-0808">Transferase</keyword>
<dbReference type="SFLD" id="SFLDG01150">
    <property type="entry name" value="Main.1:_Beta-like"/>
    <property type="match status" value="1"/>
</dbReference>
<dbReference type="PANTHER" id="PTHR44051">
    <property type="entry name" value="GLUTATHIONE S-TRANSFERASE-RELATED"/>
    <property type="match status" value="1"/>
</dbReference>
<dbReference type="AlphaFoldDB" id="A0A229FWN5"/>
<dbReference type="Gene3D" id="3.40.30.10">
    <property type="entry name" value="Glutaredoxin"/>
    <property type="match status" value="1"/>
</dbReference>
<organism evidence="3 4">
    <name type="scientific">Polynucleobacter cosmopolitanus</name>
    <dbReference type="NCBI Taxonomy" id="351345"/>
    <lineage>
        <taxon>Bacteria</taxon>
        <taxon>Pseudomonadati</taxon>
        <taxon>Pseudomonadota</taxon>
        <taxon>Betaproteobacteria</taxon>
        <taxon>Burkholderiales</taxon>
        <taxon>Burkholderiaceae</taxon>
        <taxon>Polynucleobacter</taxon>
    </lineage>
</organism>
<dbReference type="CDD" id="cd03057">
    <property type="entry name" value="GST_N_Beta"/>
    <property type="match status" value="1"/>
</dbReference>
<dbReference type="Pfam" id="PF13409">
    <property type="entry name" value="GST_N_2"/>
    <property type="match status" value="1"/>
</dbReference>
<keyword evidence="4" id="KW-1185">Reference proteome</keyword>
<feature type="domain" description="GST N-terminal" evidence="1">
    <location>
        <begin position="1"/>
        <end position="81"/>
    </location>
</feature>
<name>A0A229FWN5_9BURK</name>
<evidence type="ECO:0000259" key="2">
    <source>
        <dbReference type="PROSITE" id="PS50405"/>
    </source>
</evidence>
<dbReference type="SFLD" id="SFLDG00358">
    <property type="entry name" value="Main_(cytGST)"/>
    <property type="match status" value="1"/>
</dbReference>
<dbReference type="OrthoDB" id="8772754at2"/>
<dbReference type="PROSITE" id="PS50405">
    <property type="entry name" value="GST_CTER"/>
    <property type="match status" value="1"/>
</dbReference>
<comment type="caution">
    <text evidence="3">The sequence shown here is derived from an EMBL/GenBank/DDBJ whole genome shotgun (WGS) entry which is preliminary data.</text>
</comment>
<accession>A0A229FWN5</accession>
<protein>
    <submittedName>
        <fullName evidence="3">Glutathione transferase GstA</fullName>
    </submittedName>
</protein>